<keyword evidence="5 9" id="KW-0227">DNA damage</keyword>
<dbReference type="InterPro" id="IPR003395">
    <property type="entry name" value="RecF/RecN/SMC_N"/>
</dbReference>
<comment type="caution">
    <text evidence="11">The sequence shown here is derived from an EMBL/GenBank/DDBJ whole genome shotgun (WGS) entry which is preliminary data.</text>
</comment>
<dbReference type="Pfam" id="PF02463">
    <property type="entry name" value="SMC_N"/>
    <property type="match status" value="1"/>
</dbReference>
<dbReference type="CDD" id="cd03241">
    <property type="entry name" value="ABC_RecN"/>
    <property type="match status" value="2"/>
</dbReference>
<proteinExistence type="inferred from homology"/>
<evidence type="ECO:0000256" key="5">
    <source>
        <dbReference type="ARBA" id="ARBA00022763"/>
    </source>
</evidence>
<evidence type="ECO:0000256" key="3">
    <source>
        <dbReference type="ARBA" id="ARBA00021315"/>
    </source>
</evidence>
<accession>A0ABN2BJR5</accession>
<reference evidence="11 12" key="1">
    <citation type="journal article" date="2019" name="Int. J. Syst. Evol. Microbiol.">
        <title>The Global Catalogue of Microorganisms (GCM) 10K type strain sequencing project: providing services to taxonomists for standard genome sequencing and annotation.</title>
        <authorList>
            <consortium name="The Broad Institute Genomics Platform"/>
            <consortium name="The Broad Institute Genome Sequencing Center for Infectious Disease"/>
            <person name="Wu L."/>
            <person name="Ma J."/>
        </authorList>
    </citation>
    <scope>NUCLEOTIDE SEQUENCE [LARGE SCALE GENOMIC DNA]</scope>
    <source>
        <strain evidence="11 12">JCM 14588</strain>
    </source>
</reference>
<evidence type="ECO:0000256" key="2">
    <source>
        <dbReference type="ARBA" id="ARBA00009441"/>
    </source>
</evidence>
<evidence type="ECO:0000313" key="11">
    <source>
        <dbReference type="EMBL" id="GAA1541405.1"/>
    </source>
</evidence>
<evidence type="ECO:0000256" key="9">
    <source>
        <dbReference type="PIRNR" id="PIRNR003128"/>
    </source>
</evidence>
<evidence type="ECO:0000256" key="8">
    <source>
        <dbReference type="ARBA" id="ARBA00033408"/>
    </source>
</evidence>
<keyword evidence="6" id="KW-0067">ATP-binding</keyword>
<dbReference type="InterPro" id="IPR004604">
    <property type="entry name" value="DNA_recomb/repair_RecN"/>
</dbReference>
<comment type="similarity">
    <text evidence="2 9">Belongs to the RecN family.</text>
</comment>
<dbReference type="Gene3D" id="3.40.50.300">
    <property type="entry name" value="P-loop containing nucleotide triphosphate hydrolases"/>
    <property type="match status" value="2"/>
</dbReference>
<comment type="function">
    <text evidence="1 9">May be involved in recombinational repair of damaged DNA.</text>
</comment>
<dbReference type="NCBIfam" id="TIGR00634">
    <property type="entry name" value="recN"/>
    <property type="match status" value="1"/>
</dbReference>
<feature type="domain" description="RecF/RecN/SMC N-terminal" evidence="10">
    <location>
        <begin position="1"/>
        <end position="530"/>
    </location>
</feature>
<dbReference type="PIRSF" id="PIRSF003128">
    <property type="entry name" value="RecN"/>
    <property type="match status" value="1"/>
</dbReference>
<evidence type="ECO:0000256" key="7">
    <source>
        <dbReference type="ARBA" id="ARBA00023204"/>
    </source>
</evidence>
<evidence type="ECO:0000256" key="1">
    <source>
        <dbReference type="ARBA" id="ARBA00003618"/>
    </source>
</evidence>
<dbReference type="PANTHER" id="PTHR11059:SF0">
    <property type="entry name" value="DNA REPAIR PROTEIN RECN"/>
    <property type="match status" value="1"/>
</dbReference>
<organism evidence="11 12">
    <name type="scientific">Dermacoccus barathri</name>
    <dbReference type="NCBI Taxonomy" id="322601"/>
    <lineage>
        <taxon>Bacteria</taxon>
        <taxon>Bacillati</taxon>
        <taxon>Actinomycetota</taxon>
        <taxon>Actinomycetes</taxon>
        <taxon>Micrococcales</taxon>
        <taxon>Dermacoccaceae</taxon>
        <taxon>Dermacoccus</taxon>
    </lineage>
</organism>
<dbReference type="RefSeq" id="WP_346030112.1">
    <property type="nucleotide sequence ID" value="NZ_BAAANV010000035.1"/>
</dbReference>
<dbReference type="InterPro" id="IPR027417">
    <property type="entry name" value="P-loop_NTPase"/>
</dbReference>
<dbReference type="EMBL" id="BAAANV010000035">
    <property type="protein sequence ID" value="GAA1541405.1"/>
    <property type="molecule type" value="Genomic_DNA"/>
</dbReference>
<evidence type="ECO:0000256" key="6">
    <source>
        <dbReference type="ARBA" id="ARBA00022840"/>
    </source>
</evidence>
<keyword evidence="4" id="KW-0547">Nucleotide-binding</keyword>
<dbReference type="Proteomes" id="UP001501288">
    <property type="component" value="Unassembled WGS sequence"/>
</dbReference>
<dbReference type="SUPFAM" id="SSF52540">
    <property type="entry name" value="P-loop containing nucleoside triphosphate hydrolases"/>
    <property type="match status" value="2"/>
</dbReference>
<evidence type="ECO:0000313" key="12">
    <source>
        <dbReference type="Proteomes" id="UP001501288"/>
    </source>
</evidence>
<protein>
    <recommendedName>
        <fullName evidence="3 9">DNA repair protein RecN</fullName>
    </recommendedName>
    <alternativeName>
        <fullName evidence="8 9">Recombination protein N</fullName>
    </alternativeName>
</protein>
<keyword evidence="12" id="KW-1185">Reference proteome</keyword>
<evidence type="ECO:0000259" key="10">
    <source>
        <dbReference type="Pfam" id="PF02463"/>
    </source>
</evidence>
<sequence length="586" mass="61438">MLKEIRIRNMGVIADATLELSPGLNVVTGETGAGKTMVVSGLGLLLGERADADRVRTGEKRAVVEGFLDLPDDHAALATLRDEFEFDGDEELILSRTVAAGGRSRAHVAGRSVPASVLAQVGHDLVAVHGQADQWRLKRPEEHREVLDSFAGAELAALAEQYREGFVRLKALRAERRELTHKALERAQRLTMLEAGIARIDELEPVEGEDVELAAESERLTHAADLLAAGTGAAGALAGDETDPDQPNALALLAHARSVLDSAVSLDASLGEYITRLKEIQTLTADLAADVSGYASGIDMDPARLADVHQRRAALTALMKAFGPELSDVVAWRTAAGVEAEALAGSDDRVSAIDAEIASLTPKVADLALRLHDARVEAATKLAQDVTAELAHLAMSSARLEVAVTLNEAEAGLELGDGRIVKPTEHGIDDVALLLAANKGIAPKPVTKAASGGELSRVMLALEVVSSTGEVPTFVFDEVDAGVGGEAAVDIGARLAKLSEQAQVIVVTHLAQVAAFADNHLVVHKSHDGAVTESGVTSVTGEARHEELARMLGGDASSAVAVEHAKQLLASSDAIRREAMSPAPVR</sequence>
<dbReference type="PANTHER" id="PTHR11059">
    <property type="entry name" value="DNA REPAIR PROTEIN RECN"/>
    <property type="match status" value="1"/>
</dbReference>
<name>A0ABN2BJR5_9MICO</name>
<keyword evidence="7 9" id="KW-0234">DNA repair</keyword>
<evidence type="ECO:0000256" key="4">
    <source>
        <dbReference type="ARBA" id="ARBA00022741"/>
    </source>
</evidence>
<gene>
    <name evidence="11" type="primary">recN</name>
    <name evidence="11" type="ORF">GCM10009762_13580</name>
</gene>